<dbReference type="EMBL" id="BARS01019019">
    <property type="protein sequence ID" value="GAF86791.1"/>
    <property type="molecule type" value="Genomic_DNA"/>
</dbReference>
<dbReference type="Gene3D" id="3.30.460.40">
    <property type="match status" value="1"/>
</dbReference>
<protein>
    <recommendedName>
        <fullName evidence="2">Nucleotidyltransferase family protein</fullName>
    </recommendedName>
</protein>
<accession>X0THN0</accession>
<dbReference type="SUPFAM" id="SSF81301">
    <property type="entry name" value="Nucleotidyltransferase"/>
    <property type="match status" value="1"/>
</dbReference>
<reference evidence="1" key="1">
    <citation type="journal article" date="2014" name="Front. Microbiol.">
        <title>High frequency of phylogenetically diverse reductive dehalogenase-homologous genes in deep subseafloor sedimentary metagenomes.</title>
        <authorList>
            <person name="Kawai M."/>
            <person name="Futagami T."/>
            <person name="Toyoda A."/>
            <person name="Takaki Y."/>
            <person name="Nishi S."/>
            <person name="Hori S."/>
            <person name="Arai W."/>
            <person name="Tsubouchi T."/>
            <person name="Morono Y."/>
            <person name="Uchiyama I."/>
            <person name="Ito T."/>
            <person name="Fujiyama A."/>
            <person name="Inagaki F."/>
            <person name="Takami H."/>
        </authorList>
    </citation>
    <scope>NUCLEOTIDE SEQUENCE</scope>
    <source>
        <strain evidence="1">Expedition CK06-06</strain>
    </source>
</reference>
<proteinExistence type="predicted"/>
<dbReference type="InterPro" id="IPR043519">
    <property type="entry name" value="NT_sf"/>
</dbReference>
<sequence length="129" mass="14695">MEDQNRFSPDIVEKIIEVLNRYNVEYLIIGKGGAIFYGYNSTTFDIDIFPKKEPKNGERIVKALRELGFRVDENMEKEIICGKDFIQIREGPFGIDLVFAPDGIESFEAAKKRATLIDGKYPVASLKDI</sequence>
<comment type="caution">
    <text evidence="1">The sequence shown here is derived from an EMBL/GenBank/DDBJ whole genome shotgun (WGS) entry which is preliminary data.</text>
</comment>
<dbReference type="AlphaFoldDB" id="X0THN0"/>
<gene>
    <name evidence="1" type="ORF">S01H1_30863</name>
</gene>
<evidence type="ECO:0008006" key="2">
    <source>
        <dbReference type="Google" id="ProtNLM"/>
    </source>
</evidence>
<organism evidence="1">
    <name type="scientific">marine sediment metagenome</name>
    <dbReference type="NCBI Taxonomy" id="412755"/>
    <lineage>
        <taxon>unclassified sequences</taxon>
        <taxon>metagenomes</taxon>
        <taxon>ecological metagenomes</taxon>
    </lineage>
</organism>
<feature type="non-terminal residue" evidence="1">
    <location>
        <position position="129"/>
    </location>
</feature>
<name>X0THN0_9ZZZZ</name>
<evidence type="ECO:0000313" key="1">
    <source>
        <dbReference type="EMBL" id="GAF86791.1"/>
    </source>
</evidence>